<proteinExistence type="predicted"/>
<organism evidence="1 2">
    <name type="scientific">Streptomyces halobius</name>
    <dbReference type="NCBI Taxonomy" id="2879846"/>
    <lineage>
        <taxon>Bacteria</taxon>
        <taxon>Bacillati</taxon>
        <taxon>Actinomycetota</taxon>
        <taxon>Actinomycetes</taxon>
        <taxon>Kitasatosporales</taxon>
        <taxon>Streptomycetaceae</taxon>
        <taxon>Streptomyces</taxon>
    </lineage>
</organism>
<accession>A0ABY4MJ63</accession>
<evidence type="ECO:0000313" key="1">
    <source>
        <dbReference type="EMBL" id="UQA96764.1"/>
    </source>
</evidence>
<keyword evidence="2" id="KW-1185">Reference proteome</keyword>
<reference evidence="1" key="1">
    <citation type="submission" date="2021-10" db="EMBL/GenBank/DDBJ databases">
        <title>Streptomyces nigrumlapis sp.nov.,an antimicrobial producing actinobacterium isolated from Black Gobi rocks.</title>
        <authorList>
            <person name="Wen Y."/>
            <person name="Zhang W."/>
            <person name="Liu X.G."/>
        </authorList>
    </citation>
    <scope>NUCLEOTIDE SEQUENCE</scope>
    <source>
        <strain evidence="1">ST13-2-2</strain>
    </source>
</reference>
<evidence type="ECO:0000313" key="2">
    <source>
        <dbReference type="Proteomes" id="UP000830115"/>
    </source>
</evidence>
<sequence length="80" mass="9081">MLLPDKNELAAILRRYRVWEHLVRAQPHDPARRRGLEDDAYTLCVLMGRRTVREAVIAAESYLETAQVAPWPPAERSGGA</sequence>
<dbReference type="Pfam" id="PF17196">
    <property type="entry name" value="DUF5133"/>
    <property type="match status" value="1"/>
</dbReference>
<gene>
    <name evidence="1" type="ORF">K9S39_37215</name>
</gene>
<protein>
    <submittedName>
        <fullName evidence="1">DUF5133 domain-containing protein</fullName>
    </submittedName>
</protein>
<name>A0ABY4MJ63_9ACTN</name>
<dbReference type="EMBL" id="CP086322">
    <property type="protein sequence ID" value="UQA96764.1"/>
    <property type="molecule type" value="Genomic_DNA"/>
</dbReference>
<dbReference type="RefSeq" id="WP_248867685.1">
    <property type="nucleotide sequence ID" value="NZ_CP086322.1"/>
</dbReference>
<dbReference type="Proteomes" id="UP000830115">
    <property type="component" value="Chromosome"/>
</dbReference>
<dbReference type="InterPro" id="IPR033457">
    <property type="entry name" value="DUF5133"/>
</dbReference>